<comment type="caution">
    <text evidence="2">The sequence shown here is derived from an EMBL/GenBank/DDBJ whole genome shotgun (WGS) entry which is preliminary data.</text>
</comment>
<evidence type="ECO:0000256" key="1">
    <source>
        <dbReference type="SAM" id="MobiDB-lite"/>
    </source>
</evidence>
<feature type="compositionally biased region" description="Polar residues" evidence="1">
    <location>
        <begin position="46"/>
        <end position="56"/>
    </location>
</feature>
<reference evidence="2" key="1">
    <citation type="submission" date="2021-01" db="EMBL/GenBank/DDBJ databases">
        <title>Whole genome shotgun sequence of Actinoplanes capillaceus NBRC 16408.</title>
        <authorList>
            <person name="Komaki H."/>
            <person name="Tamura T."/>
        </authorList>
    </citation>
    <scope>NUCLEOTIDE SEQUENCE [LARGE SCALE GENOMIC DNA]</scope>
    <source>
        <strain evidence="2">NBRC 16408</strain>
    </source>
</reference>
<feature type="region of interest" description="Disordered" evidence="1">
    <location>
        <begin position="32"/>
        <end position="56"/>
    </location>
</feature>
<proteinExistence type="predicted"/>
<dbReference type="EMBL" id="BOMF01000136">
    <property type="protein sequence ID" value="GID49912.1"/>
    <property type="molecule type" value="Genomic_DNA"/>
</dbReference>
<evidence type="ECO:0000313" key="2">
    <source>
        <dbReference type="EMBL" id="GID49912.1"/>
    </source>
</evidence>
<sequence length="56" mass="6184">MKENLVKWALLPLMIGFEVALEGVDRIRRGRPSGAMHHLTEGKHASITTDTKVQSG</sequence>
<gene>
    <name evidence="2" type="ORF">Aca07nite_71870</name>
</gene>
<dbReference type="RefSeq" id="WP_204299986.1">
    <property type="nucleotide sequence ID" value="NZ_BAAAGQ010000038.1"/>
</dbReference>
<protein>
    <submittedName>
        <fullName evidence="2">Uncharacterized protein</fullName>
    </submittedName>
</protein>
<accession>A0ABQ3WUF2</accession>
<organism evidence="2">
    <name type="scientific">Actinoplanes campanulatus</name>
    <dbReference type="NCBI Taxonomy" id="113559"/>
    <lineage>
        <taxon>Bacteria</taxon>
        <taxon>Bacillati</taxon>
        <taxon>Actinomycetota</taxon>
        <taxon>Actinomycetes</taxon>
        <taxon>Micromonosporales</taxon>
        <taxon>Micromonosporaceae</taxon>
        <taxon>Actinoplanes</taxon>
    </lineage>
</organism>
<name>A0ABQ3WUF2_9ACTN</name>